<keyword evidence="4" id="KW-0547">Nucleotide-binding</keyword>
<dbReference type="InterPro" id="IPR013611">
    <property type="entry name" value="Transp-assoc_OB_typ2"/>
</dbReference>
<evidence type="ECO:0000256" key="8">
    <source>
        <dbReference type="ARBA" id="ARBA00023136"/>
    </source>
</evidence>
<dbReference type="GO" id="GO:0015408">
    <property type="term" value="F:ABC-type ferric iron transporter activity"/>
    <property type="evidence" value="ECO:0007669"/>
    <property type="project" value="InterPro"/>
</dbReference>
<keyword evidence="7" id="KW-0406">Ion transport</keyword>
<dbReference type="Pfam" id="PF00005">
    <property type="entry name" value="ABC_tran"/>
    <property type="match status" value="1"/>
</dbReference>
<dbReference type="Gene3D" id="2.40.50.140">
    <property type="entry name" value="Nucleic acid-binding proteins"/>
    <property type="match status" value="1"/>
</dbReference>
<dbReference type="InterPro" id="IPR017871">
    <property type="entry name" value="ABC_transporter-like_CS"/>
</dbReference>
<dbReference type="EMBL" id="UINC01001480">
    <property type="protein sequence ID" value="SUZ81732.1"/>
    <property type="molecule type" value="Genomic_DNA"/>
</dbReference>
<dbReference type="PROSITE" id="PS50893">
    <property type="entry name" value="ABC_TRANSPORTER_2"/>
    <property type="match status" value="1"/>
</dbReference>
<dbReference type="FunFam" id="3.40.50.300:FF:000425">
    <property type="entry name" value="Probable ABC transporter, ATP-binding subunit"/>
    <property type="match status" value="1"/>
</dbReference>
<dbReference type="Pfam" id="PF08402">
    <property type="entry name" value="TOBE_2"/>
    <property type="match status" value="1"/>
</dbReference>
<evidence type="ECO:0000313" key="10">
    <source>
        <dbReference type="EMBL" id="SUZ81732.1"/>
    </source>
</evidence>
<protein>
    <recommendedName>
        <fullName evidence="9">ABC transporter domain-containing protein</fullName>
    </recommendedName>
</protein>
<dbReference type="InterPro" id="IPR050093">
    <property type="entry name" value="ABC_SmlMolc_Importer"/>
</dbReference>
<dbReference type="InterPro" id="IPR003593">
    <property type="entry name" value="AAA+_ATPase"/>
</dbReference>
<dbReference type="PANTHER" id="PTHR42781">
    <property type="entry name" value="SPERMIDINE/PUTRESCINE IMPORT ATP-BINDING PROTEIN POTA"/>
    <property type="match status" value="1"/>
</dbReference>
<dbReference type="Gene3D" id="3.40.50.300">
    <property type="entry name" value="P-loop containing nucleotide triphosphate hydrolases"/>
    <property type="match status" value="1"/>
</dbReference>
<accession>A0A381QQT3</accession>
<dbReference type="PROSITE" id="PS00211">
    <property type="entry name" value="ABC_TRANSPORTER_1"/>
    <property type="match status" value="1"/>
</dbReference>
<keyword evidence="5" id="KW-0067">ATP-binding</keyword>
<evidence type="ECO:0000256" key="6">
    <source>
        <dbReference type="ARBA" id="ARBA00023004"/>
    </source>
</evidence>
<evidence type="ECO:0000256" key="5">
    <source>
        <dbReference type="ARBA" id="ARBA00022840"/>
    </source>
</evidence>
<evidence type="ECO:0000259" key="9">
    <source>
        <dbReference type="PROSITE" id="PS50893"/>
    </source>
</evidence>
<dbReference type="SUPFAM" id="SSF50331">
    <property type="entry name" value="MOP-like"/>
    <property type="match status" value="1"/>
</dbReference>
<keyword evidence="8" id="KW-0472">Membrane</keyword>
<dbReference type="GO" id="GO:0043190">
    <property type="term" value="C:ATP-binding cassette (ABC) transporter complex"/>
    <property type="evidence" value="ECO:0007669"/>
    <property type="project" value="InterPro"/>
</dbReference>
<dbReference type="InterPro" id="IPR003439">
    <property type="entry name" value="ABC_transporter-like_ATP-bd"/>
</dbReference>
<keyword evidence="1" id="KW-0813">Transport</keyword>
<keyword evidence="2" id="KW-1003">Cell membrane</keyword>
<dbReference type="SMART" id="SM00382">
    <property type="entry name" value="AAA"/>
    <property type="match status" value="1"/>
</dbReference>
<evidence type="ECO:0000256" key="3">
    <source>
        <dbReference type="ARBA" id="ARBA00022496"/>
    </source>
</evidence>
<organism evidence="10">
    <name type="scientific">marine metagenome</name>
    <dbReference type="NCBI Taxonomy" id="408172"/>
    <lineage>
        <taxon>unclassified sequences</taxon>
        <taxon>metagenomes</taxon>
        <taxon>ecological metagenomes</taxon>
    </lineage>
</organism>
<gene>
    <name evidence="10" type="ORF">METZ01_LOCUS34586</name>
</gene>
<keyword evidence="6" id="KW-0408">Iron</keyword>
<keyword evidence="3" id="KW-0410">Iron transport</keyword>
<evidence type="ECO:0000256" key="4">
    <source>
        <dbReference type="ARBA" id="ARBA00022741"/>
    </source>
</evidence>
<dbReference type="PANTHER" id="PTHR42781:SF4">
    <property type="entry name" value="SPERMIDINE_PUTRESCINE IMPORT ATP-BINDING PROTEIN POTA"/>
    <property type="match status" value="1"/>
</dbReference>
<dbReference type="SUPFAM" id="SSF52540">
    <property type="entry name" value="P-loop containing nucleoside triphosphate hydrolases"/>
    <property type="match status" value="1"/>
</dbReference>
<feature type="domain" description="ABC transporter" evidence="9">
    <location>
        <begin position="17"/>
        <end position="247"/>
    </location>
</feature>
<dbReference type="AlphaFoldDB" id="A0A381QQT3"/>
<reference evidence="10" key="1">
    <citation type="submission" date="2018-05" db="EMBL/GenBank/DDBJ databases">
        <authorList>
            <person name="Lanie J.A."/>
            <person name="Ng W.-L."/>
            <person name="Kazmierczak K.M."/>
            <person name="Andrzejewski T.M."/>
            <person name="Davidsen T.M."/>
            <person name="Wayne K.J."/>
            <person name="Tettelin H."/>
            <person name="Glass J.I."/>
            <person name="Rusch D."/>
            <person name="Podicherti R."/>
            <person name="Tsui H.-C.T."/>
            <person name="Winkler M.E."/>
        </authorList>
    </citation>
    <scope>NUCLEOTIDE SEQUENCE</scope>
</reference>
<dbReference type="GO" id="GO:0016887">
    <property type="term" value="F:ATP hydrolysis activity"/>
    <property type="evidence" value="ECO:0007669"/>
    <property type="project" value="InterPro"/>
</dbReference>
<proteinExistence type="predicted"/>
<evidence type="ECO:0000256" key="1">
    <source>
        <dbReference type="ARBA" id="ARBA00022448"/>
    </source>
</evidence>
<dbReference type="InterPro" id="IPR008995">
    <property type="entry name" value="Mo/tungstate-bd_C_term_dom"/>
</dbReference>
<evidence type="ECO:0000256" key="2">
    <source>
        <dbReference type="ARBA" id="ARBA00022475"/>
    </source>
</evidence>
<dbReference type="CDD" id="cd03259">
    <property type="entry name" value="ABC_Carb_Solutes_like"/>
    <property type="match status" value="1"/>
</dbReference>
<dbReference type="InterPro" id="IPR012340">
    <property type="entry name" value="NA-bd_OB-fold"/>
</dbReference>
<dbReference type="GO" id="GO:0005524">
    <property type="term" value="F:ATP binding"/>
    <property type="evidence" value="ECO:0007669"/>
    <property type="project" value="UniProtKB-KW"/>
</dbReference>
<dbReference type="InterPro" id="IPR027417">
    <property type="entry name" value="P-loop_NTPase"/>
</dbReference>
<dbReference type="InterPro" id="IPR015853">
    <property type="entry name" value="ABC_transpr_FbpC"/>
</dbReference>
<evidence type="ECO:0000256" key="7">
    <source>
        <dbReference type="ARBA" id="ARBA00023065"/>
    </source>
</evidence>
<name>A0A381QQT3_9ZZZZ</name>
<sequence>MVNSRAIRVADTTPTGLRVDNLSVAYGGPPVLTDLSLEIAPGELVALLGPSGCGKTTLLRSIAGLERPTHGTISVGGRVVTDNENFVPPERRRIGMVFQDGALFPHLDVQRNVAYGLPRDQRRNGRVDEALAMVGLADVADRMPGTLSGGQQQRVALARALAPRPGVLLLDEPFSNLDATLRLQVRAEMHRLLVDLGITTIFVTHDQEEAFVLGDRVAVLHDGHLVQVGTPDDLYRRPADRWVATFVGDANLFRCNRPVGSCQTPVGEVPVLVGWDGPADLLLRPEDLAVGAGDNGTIELVEYYGHDAMVHVLLDDGPSVKVRTEADLPHQRGDRVGVTYVGSGAVALGL</sequence>